<accession>A0A6L5JUQ9</accession>
<comment type="caution">
    <text evidence="2">The sequence shown here is derived from an EMBL/GenBank/DDBJ whole genome shotgun (WGS) entry which is preliminary data.</text>
</comment>
<protein>
    <submittedName>
        <fullName evidence="2">Uncharacterized protein</fullName>
    </submittedName>
</protein>
<evidence type="ECO:0000256" key="1">
    <source>
        <dbReference type="SAM" id="Phobius"/>
    </source>
</evidence>
<keyword evidence="1" id="KW-1133">Transmembrane helix</keyword>
<gene>
    <name evidence="2" type="ORF">GHK24_04850</name>
</gene>
<reference evidence="2 3" key="1">
    <citation type="submission" date="2019-10" db="EMBL/GenBank/DDBJ databases">
        <title>Whole-genome sequence of the purple nonsulfur photosynthetic bacterium Rhodocyclus tenuis.</title>
        <authorList>
            <person name="Kyndt J.A."/>
            <person name="Meyer T.E."/>
        </authorList>
    </citation>
    <scope>NUCLEOTIDE SEQUENCE [LARGE SCALE GENOMIC DNA]</scope>
    <source>
        <strain evidence="2 3">DSM 110</strain>
    </source>
</reference>
<dbReference type="Proteomes" id="UP000480275">
    <property type="component" value="Unassembled WGS sequence"/>
</dbReference>
<evidence type="ECO:0000313" key="3">
    <source>
        <dbReference type="Proteomes" id="UP000480275"/>
    </source>
</evidence>
<keyword evidence="1" id="KW-0472">Membrane</keyword>
<dbReference type="OrthoDB" id="9181893at2"/>
<evidence type="ECO:0000313" key="2">
    <source>
        <dbReference type="EMBL" id="MQY51105.1"/>
    </source>
</evidence>
<organism evidence="2 3">
    <name type="scientific">Rhodocyclus tenuis</name>
    <name type="common">Rhodospirillum tenue</name>
    <dbReference type="NCBI Taxonomy" id="1066"/>
    <lineage>
        <taxon>Bacteria</taxon>
        <taxon>Pseudomonadati</taxon>
        <taxon>Pseudomonadota</taxon>
        <taxon>Betaproteobacteria</taxon>
        <taxon>Rhodocyclales</taxon>
        <taxon>Rhodocyclaceae</taxon>
        <taxon>Rhodocyclus</taxon>
    </lineage>
</organism>
<proteinExistence type="predicted"/>
<dbReference type="EMBL" id="WIXJ01000002">
    <property type="protein sequence ID" value="MQY51105.1"/>
    <property type="molecule type" value="Genomic_DNA"/>
</dbReference>
<dbReference type="AlphaFoldDB" id="A0A6L5JUQ9"/>
<sequence length="110" mass="11668">MDQWITRFVALLCAAGSAALFWSFGMFAAVPWRDGRLFAMTPVEWQVVGIPFLAAIAVGWGALHLFALAGDAPDEAAHRGRRLRLFLLIAVAIAAAASGASWSLARVAAA</sequence>
<feature type="transmembrane region" description="Helical" evidence="1">
    <location>
        <begin position="52"/>
        <end position="73"/>
    </location>
</feature>
<keyword evidence="1" id="KW-0812">Transmembrane</keyword>
<feature type="transmembrane region" description="Helical" evidence="1">
    <location>
        <begin position="85"/>
        <end position="105"/>
    </location>
</feature>
<name>A0A6L5JUQ9_RHOTE</name>